<protein>
    <recommendedName>
        <fullName evidence="4">CsbD-like domain-containing protein</fullName>
    </recommendedName>
</protein>
<feature type="region of interest" description="Disordered" evidence="1">
    <location>
        <begin position="87"/>
        <end position="115"/>
    </location>
</feature>
<dbReference type="AlphaFoldDB" id="A0A4Z0A4M6"/>
<feature type="compositionally biased region" description="Low complexity" evidence="1">
    <location>
        <begin position="1"/>
        <end position="15"/>
    </location>
</feature>
<evidence type="ECO:0000256" key="1">
    <source>
        <dbReference type="SAM" id="MobiDB-lite"/>
    </source>
</evidence>
<dbReference type="PANTHER" id="PTHR40460:SF1">
    <property type="entry name" value="CSBD-LIKE DOMAIN-CONTAINING PROTEIN"/>
    <property type="match status" value="1"/>
</dbReference>
<keyword evidence="3" id="KW-1185">Reference proteome</keyword>
<feature type="compositionally biased region" description="Polar residues" evidence="1">
    <location>
        <begin position="89"/>
        <end position="115"/>
    </location>
</feature>
<evidence type="ECO:0008006" key="4">
    <source>
        <dbReference type="Google" id="ProtNLM"/>
    </source>
</evidence>
<comment type="caution">
    <text evidence="2">The sequence shown here is derived from an EMBL/GenBank/DDBJ whole genome shotgun (WGS) entry which is preliminary data.</text>
</comment>
<gene>
    <name evidence="2" type="ORF">EWM64_g3166</name>
</gene>
<dbReference type="EMBL" id="SFCI01000280">
    <property type="protein sequence ID" value="TFY80849.1"/>
    <property type="molecule type" value="Genomic_DNA"/>
</dbReference>
<accession>A0A4Z0A4M6</accession>
<evidence type="ECO:0000313" key="3">
    <source>
        <dbReference type="Proteomes" id="UP000298061"/>
    </source>
</evidence>
<dbReference type="InterPro" id="IPR036629">
    <property type="entry name" value="YjbJ_sf"/>
</dbReference>
<evidence type="ECO:0000313" key="2">
    <source>
        <dbReference type="EMBL" id="TFY80849.1"/>
    </source>
</evidence>
<dbReference type="Proteomes" id="UP000298061">
    <property type="component" value="Unassembled WGS sequence"/>
</dbReference>
<organism evidence="2 3">
    <name type="scientific">Hericium alpestre</name>
    <dbReference type="NCBI Taxonomy" id="135208"/>
    <lineage>
        <taxon>Eukaryota</taxon>
        <taxon>Fungi</taxon>
        <taxon>Dikarya</taxon>
        <taxon>Basidiomycota</taxon>
        <taxon>Agaricomycotina</taxon>
        <taxon>Agaricomycetes</taxon>
        <taxon>Russulales</taxon>
        <taxon>Hericiaceae</taxon>
        <taxon>Hericium</taxon>
    </lineage>
</organism>
<proteinExistence type="predicted"/>
<feature type="region of interest" description="Disordered" evidence="1">
    <location>
        <begin position="1"/>
        <end position="28"/>
    </location>
</feature>
<dbReference type="OrthoDB" id="9999611at2759"/>
<name>A0A4Z0A4M6_9AGAM</name>
<reference evidence="2 3" key="1">
    <citation type="submission" date="2019-02" db="EMBL/GenBank/DDBJ databases">
        <title>Genome sequencing of the rare red list fungi Hericium alpestre (H. flagellum).</title>
        <authorList>
            <person name="Buettner E."/>
            <person name="Kellner H."/>
        </authorList>
    </citation>
    <scope>NUCLEOTIDE SEQUENCE [LARGE SCALE GENOMIC DNA]</scope>
    <source>
        <strain evidence="2 3">DSM 108284</strain>
    </source>
</reference>
<sequence length="115" mass="11998">MSSNNNNTNASTNATEPSKTTGQYHSVKGTVVETIGNVTGATTWQQSGKEEHAQGEAEYNAAQAQGYVEGTADRLEGKKDAVVGAITGDRQQQVSGNLQSDKGQVQQNANKPSSG</sequence>
<dbReference type="SUPFAM" id="SSF69047">
    <property type="entry name" value="Hypothetical protein YjbJ"/>
    <property type="match status" value="1"/>
</dbReference>
<dbReference type="STRING" id="135208.A0A4Z0A4M6"/>
<dbReference type="PANTHER" id="PTHR40460">
    <property type="entry name" value="CHROMOSOME 1, WHOLE GENOME SHOTGUN SEQUENCE"/>
    <property type="match status" value="1"/>
</dbReference>